<evidence type="ECO:0000256" key="1">
    <source>
        <dbReference type="SAM" id="SignalP"/>
    </source>
</evidence>
<dbReference type="Pfam" id="PF13944">
    <property type="entry name" value="Calycin_like"/>
    <property type="match status" value="1"/>
</dbReference>
<dbReference type="EMBL" id="ASSM01000018">
    <property type="protein sequence ID" value="EOR97226.1"/>
    <property type="molecule type" value="Genomic_DNA"/>
</dbReference>
<evidence type="ECO:0000259" key="3">
    <source>
        <dbReference type="Pfam" id="PF13944"/>
    </source>
</evidence>
<dbReference type="Gene3D" id="2.60.40.2340">
    <property type="match status" value="1"/>
</dbReference>
<dbReference type="Gene3D" id="2.60.120.890">
    <property type="entry name" value="BT2081, beta-jelly-roll domain"/>
    <property type="match status" value="1"/>
</dbReference>
<dbReference type="HOGENOM" id="CLU_027780_0_0_10"/>
<sequence length="648" mass="71176">MKKNLLYALMLVCTITLFASCNDDDDNGKGEETPLAQQIVGTYRGQLEVSVDETDLEPSQQYIYVKDAGNVVSVELKDFSVQLEADKDPFNVEDITFSNVPVEKVEGVVQLKETKLTINDATLGELQATLVGTEVSGKMDLNITVYSSTLKKNIKAIFSGDKINSDPKDFAEEIASWYAREDLKLTGIEIDPELMKSSVKGISIVRAGYNKIGIESAVFYFVGDKGKYLEIKSMDIQKTQNGIELLEATAVSKYDKKVSFVVSGTIVDNKLTLNVTMSDGTDTAEYVFTGSYKHTDAAIDKMTIKSDVVTVQPEIGDVDSNEASIVFYVKAGTSKDKLSLVPEFEISSGATLYYNDKVYVKGTAIDFSTEQNFKVTAESGQTYVVYTVKTAVLQDDFSFATNFDNDWEHVDFADEVSYDEPGLGWATSNGGVAYIKGMFPNLYAKNKPNAVVVSNDSKTGKAARLETLDTTGMFVWITSIPKVTSGSVYSGVFEVNIANTLMSTKFGYPCMKKPVAFKGSYKYTAGKIYYTCIVPDPKKAHEVKEDATKKDSPAINAVLYEVDRYAFDFLDGTNLLDSDKVIAIASVDGKEQAEYTDFSVDFKFKDGKNFDPAKKYKLAVVCSSSKDGDKFSGAPGSVLYVDNLEVTF</sequence>
<reference evidence="4 5" key="1">
    <citation type="submission" date="2013-04" db="EMBL/GenBank/DDBJ databases">
        <title>The Genome Sequence of Bacteroides thetaiotaomicron dnLKV9.</title>
        <authorList>
            <consortium name="The Broad Institute Genomics Platform"/>
            <consortium name="The Broad Institute Genome Sequencing Center for Infectious Disease"/>
            <person name="Earl A."/>
            <person name="Xavier R."/>
            <person name="Kuhn K."/>
            <person name="Stappenbeck T."/>
            <person name="Walker B."/>
            <person name="Young S."/>
            <person name="Zeng Q."/>
            <person name="Gargeya S."/>
            <person name="Fitzgerald M."/>
            <person name="Haas B."/>
            <person name="Abouelleil A."/>
            <person name="Allen A.W."/>
            <person name="Alvarado L."/>
            <person name="Arachchi H.M."/>
            <person name="Berlin A.M."/>
            <person name="Chapman S.B."/>
            <person name="Gainer-Dewar J."/>
            <person name="Goldberg J."/>
            <person name="Griggs A."/>
            <person name="Gujja S."/>
            <person name="Hansen M."/>
            <person name="Howarth C."/>
            <person name="Imamovic A."/>
            <person name="Ireland A."/>
            <person name="Larimer J."/>
            <person name="McCowan C."/>
            <person name="Murphy C."/>
            <person name="Pearson M."/>
            <person name="Poon T.W."/>
            <person name="Priest M."/>
            <person name="Roberts A."/>
            <person name="Saif S."/>
            <person name="Shea T."/>
            <person name="Sisk P."/>
            <person name="Sykes S."/>
            <person name="Wortman J."/>
            <person name="Nusbaum C."/>
            <person name="Birren B."/>
        </authorList>
    </citation>
    <scope>NUCLEOTIDE SEQUENCE [LARGE SCALE GENOMIC DNA]</scope>
    <source>
        <strain evidence="5">dnLKV9</strain>
    </source>
</reference>
<dbReference type="PATRIC" id="fig|1235785.3.peg.4710"/>
<dbReference type="AlphaFoldDB" id="R9GZP5"/>
<dbReference type="InterPro" id="IPR038653">
    <property type="entry name" value="Put_CMD_sf"/>
</dbReference>
<protein>
    <submittedName>
        <fullName evidence="4">Uncharacterized protein</fullName>
    </submittedName>
</protein>
<name>R9GZP5_BACT4</name>
<evidence type="ECO:0000313" key="5">
    <source>
        <dbReference type="Proteomes" id="UP000014207"/>
    </source>
</evidence>
<dbReference type="InterPro" id="IPR024311">
    <property type="entry name" value="Lipocalin-like"/>
</dbReference>
<proteinExistence type="predicted"/>
<dbReference type="RefSeq" id="WP_016269826.1">
    <property type="nucleotide sequence ID" value="NZ_KE159462.1"/>
</dbReference>
<comment type="caution">
    <text evidence="4">The sequence shown here is derived from an EMBL/GenBank/DDBJ whole genome shotgun (WGS) entry which is preliminary data.</text>
</comment>
<gene>
    <name evidence="4" type="ORF">C799_04681</name>
</gene>
<dbReference type="PROSITE" id="PS51257">
    <property type="entry name" value="PROKAR_LIPOPROTEIN"/>
    <property type="match status" value="1"/>
</dbReference>
<dbReference type="InterPro" id="IPR025112">
    <property type="entry name" value="PCMD"/>
</dbReference>
<feature type="domain" description="Lipocalin-like" evidence="3">
    <location>
        <begin position="41"/>
        <end position="160"/>
    </location>
</feature>
<accession>R9GZP5</accession>
<dbReference type="Gene3D" id="2.40.128.350">
    <property type="match status" value="1"/>
</dbReference>
<keyword evidence="1" id="KW-0732">Signal</keyword>
<evidence type="ECO:0000313" key="4">
    <source>
        <dbReference type="EMBL" id="EOR97226.1"/>
    </source>
</evidence>
<dbReference type="Pfam" id="PF13201">
    <property type="entry name" value="PCMD"/>
    <property type="match status" value="1"/>
</dbReference>
<evidence type="ECO:0000259" key="2">
    <source>
        <dbReference type="Pfam" id="PF13201"/>
    </source>
</evidence>
<feature type="domain" description="Putative carbohydrate metabolism" evidence="2">
    <location>
        <begin position="403"/>
        <end position="646"/>
    </location>
</feature>
<dbReference type="Proteomes" id="UP000014207">
    <property type="component" value="Unassembled WGS sequence"/>
</dbReference>
<feature type="chain" id="PRO_5004472486" evidence="1">
    <location>
        <begin position="20"/>
        <end position="648"/>
    </location>
</feature>
<organism evidence="4 5">
    <name type="scientific">Bacteroides thetaiotaomicron dnLKV9</name>
    <dbReference type="NCBI Taxonomy" id="1235785"/>
    <lineage>
        <taxon>Bacteria</taxon>
        <taxon>Pseudomonadati</taxon>
        <taxon>Bacteroidota</taxon>
        <taxon>Bacteroidia</taxon>
        <taxon>Bacteroidales</taxon>
        <taxon>Bacteroidaceae</taxon>
        <taxon>Bacteroides</taxon>
    </lineage>
</organism>
<feature type="signal peptide" evidence="1">
    <location>
        <begin position="1"/>
        <end position="19"/>
    </location>
</feature>